<dbReference type="GO" id="GO:1990113">
    <property type="term" value="P:RNA polymerase I assembly"/>
    <property type="evidence" value="ECO:0007669"/>
    <property type="project" value="TreeGrafter"/>
</dbReference>
<gene>
    <name evidence="2" type="ORF">TTHERM_00195830</name>
</gene>
<accession>Q23K51</accession>
<dbReference type="OMA" id="QAKFKAC"/>
<name>Q23K51_TETTS</name>
<dbReference type="NCBIfam" id="TIGR00293">
    <property type="entry name" value="prefoldin subunit alpha"/>
    <property type="match status" value="1"/>
</dbReference>
<evidence type="ECO:0000256" key="1">
    <source>
        <dbReference type="ARBA" id="ARBA00010048"/>
    </source>
</evidence>
<keyword evidence="3" id="KW-1185">Reference proteome</keyword>
<dbReference type="Gene3D" id="1.10.287.370">
    <property type="match status" value="1"/>
</dbReference>
<dbReference type="HAMAP" id="MF_00308">
    <property type="entry name" value="PfdA"/>
    <property type="match status" value="1"/>
</dbReference>
<dbReference type="InterPro" id="IPR004127">
    <property type="entry name" value="Prefoldin_subunit_alpha"/>
</dbReference>
<dbReference type="PANTHER" id="PTHR12674:SF2">
    <property type="entry name" value="PREFOLDIN SUBUNIT 5"/>
    <property type="match status" value="1"/>
</dbReference>
<dbReference type="GO" id="GO:0006457">
    <property type="term" value="P:protein folding"/>
    <property type="evidence" value="ECO:0007669"/>
    <property type="project" value="InterPro"/>
</dbReference>
<evidence type="ECO:0000313" key="2">
    <source>
        <dbReference type="EMBL" id="EAR96992.2"/>
    </source>
</evidence>
<dbReference type="Pfam" id="PF02996">
    <property type="entry name" value="Prefoldin"/>
    <property type="match status" value="1"/>
</dbReference>
<comment type="similarity">
    <text evidence="1">Belongs to the prefoldin subunit alpha family.</text>
</comment>
<protein>
    <submittedName>
        <fullName evidence="2">Prefoldin subunit 5</fullName>
    </submittedName>
</protein>
<dbReference type="GO" id="GO:0016272">
    <property type="term" value="C:prefoldin complex"/>
    <property type="evidence" value="ECO:0007669"/>
    <property type="project" value="InterPro"/>
</dbReference>
<reference evidence="3" key="1">
    <citation type="journal article" date="2006" name="PLoS Biol.">
        <title>Macronuclear genome sequence of the ciliate Tetrahymena thermophila, a model eukaryote.</title>
        <authorList>
            <person name="Eisen J.A."/>
            <person name="Coyne R.S."/>
            <person name="Wu M."/>
            <person name="Wu D."/>
            <person name="Thiagarajan M."/>
            <person name="Wortman J.R."/>
            <person name="Badger J.H."/>
            <person name="Ren Q."/>
            <person name="Amedeo P."/>
            <person name="Jones K.M."/>
            <person name="Tallon L.J."/>
            <person name="Delcher A.L."/>
            <person name="Salzberg S.L."/>
            <person name="Silva J.C."/>
            <person name="Haas B.J."/>
            <person name="Majoros W.H."/>
            <person name="Farzad M."/>
            <person name="Carlton J.M."/>
            <person name="Smith R.K. Jr."/>
            <person name="Garg J."/>
            <person name="Pearlman R.E."/>
            <person name="Karrer K.M."/>
            <person name="Sun L."/>
            <person name="Manning G."/>
            <person name="Elde N.C."/>
            <person name="Turkewitz A.P."/>
            <person name="Asai D.J."/>
            <person name="Wilkes D.E."/>
            <person name="Wang Y."/>
            <person name="Cai H."/>
            <person name="Collins K."/>
            <person name="Stewart B.A."/>
            <person name="Lee S.R."/>
            <person name="Wilamowska K."/>
            <person name="Weinberg Z."/>
            <person name="Ruzzo W.L."/>
            <person name="Wloga D."/>
            <person name="Gaertig J."/>
            <person name="Frankel J."/>
            <person name="Tsao C.-C."/>
            <person name="Gorovsky M.A."/>
            <person name="Keeling P.J."/>
            <person name="Waller R.F."/>
            <person name="Patron N.J."/>
            <person name="Cherry J.M."/>
            <person name="Stover N.A."/>
            <person name="Krieger C.J."/>
            <person name="del Toro C."/>
            <person name="Ryder H.F."/>
            <person name="Williamson S.C."/>
            <person name="Barbeau R.A."/>
            <person name="Hamilton E.P."/>
            <person name="Orias E."/>
        </authorList>
    </citation>
    <scope>NUCLEOTIDE SEQUENCE [LARGE SCALE GENOMIC DNA]</scope>
    <source>
        <strain evidence="3">SB210</strain>
    </source>
</reference>
<dbReference type="eggNOG" id="KOG3048">
    <property type="taxonomic scope" value="Eukaryota"/>
</dbReference>
<dbReference type="Proteomes" id="UP000009168">
    <property type="component" value="Unassembled WGS sequence"/>
</dbReference>
<dbReference type="HOGENOM" id="CLU_091867_0_2_1"/>
<dbReference type="RefSeq" id="XP_001017237.2">
    <property type="nucleotide sequence ID" value="XM_001017237.3"/>
</dbReference>
<dbReference type="OrthoDB" id="10267474at2759"/>
<dbReference type="SUPFAM" id="SSF46579">
    <property type="entry name" value="Prefoldin"/>
    <property type="match status" value="1"/>
</dbReference>
<dbReference type="GO" id="GO:1990114">
    <property type="term" value="P:RNA polymerase II core complex assembly"/>
    <property type="evidence" value="ECO:0007669"/>
    <property type="project" value="TreeGrafter"/>
</dbReference>
<sequence length="155" mass="17792">MSENKDQKAIPIDKLSPKQLIEIRKSLEEEIQVLNQSLSQFKVAISKYEESKLIIRSLEAAKNNQEVLVPITSSLYVPGTLKNKDQVLIDYGTGYYVERNLVQASQFCNRKLEMIRDSQDKLTSLISSKANFLDKINLELQKKVAMMQQEQAKKQ</sequence>
<organism evidence="2 3">
    <name type="scientific">Tetrahymena thermophila (strain SB210)</name>
    <dbReference type="NCBI Taxonomy" id="312017"/>
    <lineage>
        <taxon>Eukaryota</taxon>
        <taxon>Sar</taxon>
        <taxon>Alveolata</taxon>
        <taxon>Ciliophora</taxon>
        <taxon>Intramacronucleata</taxon>
        <taxon>Oligohymenophorea</taxon>
        <taxon>Hymenostomatida</taxon>
        <taxon>Tetrahymenina</taxon>
        <taxon>Tetrahymenidae</taxon>
        <taxon>Tetrahymena</taxon>
    </lineage>
</organism>
<dbReference type="CDD" id="cd23157">
    <property type="entry name" value="Prefoldin_5"/>
    <property type="match status" value="1"/>
</dbReference>
<evidence type="ECO:0000313" key="3">
    <source>
        <dbReference type="Proteomes" id="UP000009168"/>
    </source>
</evidence>
<dbReference type="GO" id="GO:1990115">
    <property type="term" value="P:RNA polymerase III assembly"/>
    <property type="evidence" value="ECO:0007669"/>
    <property type="project" value="TreeGrafter"/>
</dbReference>
<dbReference type="STRING" id="312017.Q23K51"/>
<dbReference type="GeneID" id="7830575"/>
<dbReference type="GO" id="GO:0051082">
    <property type="term" value="F:unfolded protein binding"/>
    <property type="evidence" value="ECO:0007669"/>
    <property type="project" value="InterPro"/>
</dbReference>
<dbReference type="KEGG" id="tet:TTHERM_00195830"/>
<dbReference type="InParanoid" id="Q23K51"/>
<proteinExistence type="inferred from homology"/>
<dbReference type="InterPro" id="IPR011599">
    <property type="entry name" value="PFD_alpha_archaea"/>
</dbReference>
<dbReference type="EMBL" id="GG662673">
    <property type="protein sequence ID" value="EAR96992.2"/>
    <property type="molecule type" value="Genomic_DNA"/>
</dbReference>
<dbReference type="PANTHER" id="PTHR12674">
    <property type="entry name" value="PREFOLDIN SUBUNIT 5"/>
    <property type="match status" value="1"/>
</dbReference>
<dbReference type="AlphaFoldDB" id="Q23K51"/>
<dbReference type="GO" id="GO:0005737">
    <property type="term" value="C:cytoplasm"/>
    <property type="evidence" value="ECO:0007669"/>
    <property type="project" value="TreeGrafter"/>
</dbReference>
<dbReference type="InterPro" id="IPR009053">
    <property type="entry name" value="Prefoldin"/>
</dbReference>